<evidence type="ECO:0000313" key="5">
    <source>
        <dbReference type="EMBL" id="OGE81228.1"/>
    </source>
</evidence>
<accession>A0A1F5NUA7</accession>
<comment type="similarity">
    <text evidence="1">Belongs to the CdaR family.</text>
</comment>
<evidence type="ECO:0000259" key="2">
    <source>
        <dbReference type="Pfam" id="PF05651"/>
    </source>
</evidence>
<dbReference type="PANTHER" id="PTHR33744:SF15">
    <property type="entry name" value="CARBOHYDRATE DIACID REGULATOR"/>
    <property type="match status" value="1"/>
</dbReference>
<protein>
    <recommendedName>
        <fullName evidence="7">GGDEF domain-containing protein</fullName>
    </recommendedName>
</protein>
<dbReference type="Gene3D" id="1.10.10.2840">
    <property type="entry name" value="PucR C-terminal helix-turn-helix domain"/>
    <property type="match status" value="1"/>
</dbReference>
<evidence type="ECO:0000313" key="6">
    <source>
        <dbReference type="Proteomes" id="UP000178892"/>
    </source>
</evidence>
<dbReference type="Pfam" id="PF17853">
    <property type="entry name" value="GGDEF_2"/>
    <property type="match status" value="1"/>
</dbReference>
<evidence type="ECO:0000256" key="1">
    <source>
        <dbReference type="ARBA" id="ARBA00006754"/>
    </source>
</evidence>
<comment type="caution">
    <text evidence="5">The sequence shown here is derived from an EMBL/GenBank/DDBJ whole genome shotgun (WGS) entry which is preliminary data.</text>
</comment>
<dbReference type="AlphaFoldDB" id="A0A1F5NUA7"/>
<dbReference type="Pfam" id="PF13556">
    <property type="entry name" value="HTH_30"/>
    <property type="match status" value="1"/>
</dbReference>
<dbReference type="InterPro" id="IPR008599">
    <property type="entry name" value="Diacid_rec"/>
</dbReference>
<evidence type="ECO:0008006" key="7">
    <source>
        <dbReference type="Google" id="ProtNLM"/>
    </source>
</evidence>
<reference evidence="5 6" key="1">
    <citation type="journal article" date="2016" name="Nat. Commun.">
        <title>Thousands of microbial genomes shed light on interconnected biogeochemical processes in an aquifer system.</title>
        <authorList>
            <person name="Anantharaman K."/>
            <person name="Brown C.T."/>
            <person name="Hug L.A."/>
            <person name="Sharon I."/>
            <person name="Castelle C.J."/>
            <person name="Probst A.J."/>
            <person name="Thomas B.C."/>
            <person name="Singh A."/>
            <person name="Wilkins M.J."/>
            <person name="Karaoz U."/>
            <person name="Brodie E.L."/>
            <person name="Williams K.H."/>
            <person name="Hubbard S.S."/>
            <person name="Banfield J.F."/>
        </authorList>
    </citation>
    <scope>NUCLEOTIDE SEQUENCE [LARGE SCALE GENOMIC DNA]</scope>
</reference>
<dbReference type="STRING" id="1817825.A2720_01675"/>
<dbReference type="Proteomes" id="UP000178892">
    <property type="component" value="Unassembled WGS sequence"/>
</dbReference>
<feature type="domain" description="CdaR GGDEF-like" evidence="4">
    <location>
        <begin position="142"/>
        <end position="289"/>
    </location>
</feature>
<gene>
    <name evidence="5" type="ORF">A2720_01675</name>
</gene>
<sequence length="409" mass="46383">MELTDLIAEGIVNKLSVLLKKKITVANAAGDALASTELSETGKNYEQFQEAMEKGEMEVSGPATKITLGSGLIVPLAYSNSRIGSVFIGDKPEEYNHYRHIIAATVELLIHQNIVTDSFPYKDKIKDNFIFGLLHRRLSVEDSKVREEAELFDINLNRDKIVVIINPEGFWEHLFGGNLTASEDEKQIALSAYKKKIFQALSSFFGRLAGCSVSYFGSDTFVALVEELYSMDGKEMVDAIRVKAEEFNRLIQSQFEPDSFKRLLIGVGSFYRGKDGAMLAYEEARRALNLALSIGEQRQLYHIDDLGMIATLAGGNKKWQDNFVRRLLVKLLTEEYLLETLEVFFDKNMSLTKTAQQIKIHRNTLLYRLDKIKKVTGLDPRKFNDAMELKVALILNRLLYLEKNKIKQT</sequence>
<evidence type="ECO:0000259" key="4">
    <source>
        <dbReference type="Pfam" id="PF17853"/>
    </source>
</evidence>
<evidence type="ECO:0000259" key="3">
    <source>
        <dbReference type="Pfam" id="PF13556"/>
    </source>
</evidence>
<dbReference type="InterPro" id="IPR042070">
    <property type="entry name" value="PucR_C-HTH_sf"/>
</dbReference>
<dbReference type="Pfam" id="PF05651">
    <property type="entry name" value="Diacid_rec"/>
    <property type="match status" value="1"/>
</dbReference>
<dbReference type="InterPro" id="IPR051448">
    <property type="entry name" value="CdaR-like_regulators"/>
</dbReference>
<dbReference type="EMBL" id="MFEL01000010">
    <property type="protein sequence ID" value="OGE81228.1"/>
    <property type="molecule type" value="Genomic_DNA"/>
</dbReference>
<name>A0A1F5NUA7_9BACT</name>
<organism evidence="5 6">
    <name type="scientific">Candidatus Doudnabacteria bacterium RIFCSPHIGHO2_01_FULL_46_24</name>
    <dbReference type="NCBI Taxonomy" id="1817825"/>
    <lineage>
        <taxon>Bacteria</taxon>
        <taxon>Candidatus Doudnaibacteriota</taxon>
    </lineage>
</organism>
<proteinExistence type="inferred from homology"/>
<feature type="domain" description="PucR C-terminal helix-turn-helix" evidence="3">
    <location>
        <begin position="337"/>
        <end position="394"/>
    </location>
</feature>
<dbReference type="PANTHER" id="PTHR33744">
    <property type="entry name" value="CARBOHYDRATE DIACID REGULATOR"/>
    <property type="match status" value="1"/>
</dbReference>
<dbReference type="InterPro" id="IPR025736">
    <property type="entry name" value="PucR_C-HTH_dom"/>
</dbReference>
<feature type="domain" description="Putative sugar diacid recognition" evidence="2">
    <location>
        <begin position="3"/>
        <end position="131"/>
    </location>
</feature>
<dbReference type="InterPro" id="IPR041522">
    <property type="entry name" value="CdaR_GGDEF"/>
</dbReference>